<organism evidence="7">
    <name type="scientific">Angiostrongylus costaricensis</name>
    <name type="common">Nematode worm</name>
    <dbReference type="NCBI Taxonomy" id="334426"/>
    <lineage>
        <taxon>Eukaryota</taxon>
        <taxon>Metazoa</taxon>
        <taxon>Ecdysozoa</taxon>
        <taxon>Nematoda</taxon>
        <taxon>Chromadorea</taxon>
        <taxon>Rhabditida</taxon>
        <taxon>Rhabditina</taxon>
        <taxon>Rhabditomorpha</taxon>
        <taxon>Strongyloidea</taxon>
        <taxon>Metastrongylidae</taxon>
        <taxon>Angiostrongylus</taxon>
    </lineage>
</organism>
<feature type="transmembrane region" description="Helical" evidence="6">
    <location>
        <begin position="96"/>
        <end position="114"/>
    </location>
</feature>
<dbReference type="PANTHER" id="PTHR16950:SF16">
    <property type="entry name" value="ZINC TRANSPORTER ZIP13"/>
    <property type="match status" value="1"/>
</dbReference>
<dbReference type="PANTHER" id="PTHR16950">
    <property type="entry name" value="ZINC TRANSPORTER SLC39A7 HISTIDINE-RICH MEMBRANE PROTEIN KE4"/>
    <property type="match status" value="1"/>
</dbReference>
<accession>A0A0R3PRZ7</accession>
<keyword evidence="4 6" id="KW-0472">Membrane</keyword>
<evidence type="ECO:0000256" key="3">
    <source>
        <dbReference type="ARBA" id="ARBA00022989"/>
    </source>
</evidence>
<reference evidence="7" key="1">
    <citation type="submission" date="2017-02" db="UniProtKB">
        <authorList>
            <consortium name="WormBaseParasite"/>
        </authorList>
    </citation>
    <scope>IDENTIFICATION</scope>
</reference>
<comment type="similarity">
    <text evidence="5">Belongs to the ZIP transporter (TC 2.A.5) family. KE4/Catsup subfamily.</text>
</comment>
<dbReference type="WBParaSite" id="ACOC_0000834601-mRNA-1">
    <property type="protein sequence ID" value="ACOC_0000834601-mRNA-1"/>
    <property type="gene ID" value="ACOC_0000834601"/>
</dbReference>
<dbReference type="InterPro" id="IPR003689">
    <property type="entry name" value="ZIP"/>
</dbReference>
<sequence>LCGKSHSLWYNWERSSPLLLLSSILYFVRAGEELRREAAEISRLLSSPKTPIPLSVWLWTLFGCSLVVLCGILPAFLLPANTNEYLRTEGRHNLSLLLSFAVGSLLGDVFLHLLPEAWVDIEHIGLCTMGGLLICSLVEKLCSTTEESQHKVCAIMNLVANLVDNFTHGLAVGASFLVSPKFGMMTTFAILVHEIPHEISDFAILLRADFDRLQAVKAQLVTAFGGVVGACAALWLQSSAVQSIDWILPFTAGGFINISLAQILPELNQETSRRCFIELYPSVKFLVKAQFQAEHQTTGDDFTRTLSLADV</sequence>
<feature type="transmembrane region" description="Helical" evidence="6">
    <location>
        <begin position="52"/>
        <end position="76"/>
    </location>
</feature>
<dbReference type="OMA" id="XLASSKS"/>
<keyword evidence="2 6" id="KW-0812">Transmembrane</keyword>
<dbReference type="GO" id="GO:0016020">
    <property type="term" value="C:membrane"/>
    <property type="evidence" value="ECO:0007669"/>
    <property type="project" value="UniProtKB-SubCell"/>
</dbReference>
<dbReference type="GO" id="GO:0005385">
    <property type="term" value="F:zinc ion transmembrane transporter activity"/>
    <property type="evidence" value="ECO:0007669"/>
    <property type="project" value="TreeGrafter"/>
</dbReference>
<evidence type="ECO:0000256" key="2">
    <source>
        <dbReference type="ARBA" id="ARBA00022692"/>
    </source>
</evidence>
<evidence type="ECO:0000313" key="7">
    <source>
        <dbReference type="WBParaSite" id="ACOC_0000834601-mRNA-1"/>
    </source>
</evidence>
<evidence type="ECO:0000256" key="1">
    <source>
        <dbReference type="ARBA" id="ARBA00004141"/>
    </source>
</evidence>
<dbReference type="Pfam" id="PF02535">
    <property type="entry name" value="Zip"/>
    <property type="match status" value="1"/>
</dbReference>
<evidence type="ECO:0000256" key="6">
    <source>
        <dbReference type="SAM" id="Phobius"/>
    </source>
</evidence>
<dbReference type="GO" id="GO:0006882">
    <property type="term" value="P:intracellular zinc ion homeostasis"/>
    <property type="evidence" value="ECO:0007669"/>
    <property type="project" value="TreeGrafter"/>
</dbReference>
<protein>
    <submittedName>
        <fullName evidence="7">Solute carrier family 39 member 12</fullName>
    </submittedName>
</protein>
<keyword evidence="3 6" id="KW-1133">Transmembrane helix</keyword>
<comment type="subcellular location">
    <subcellularLocation>
        <location evidence="1">Membrane</location>
        <topology evidence="1">Multi-pass membrane protein</topology>
    </subcellularLocation>
</comment>
<evidence type="ECO:0000256" key="5">
    <source>
        <dbReference type="ARBA" id="ARBA00038485"/>
    </source>
</evidence>
<proteinExistence type="inferred from homology"/>
<name>A0A0R3PRZ7_ANGCS</name>
<dbReference type="AlphaFoldDB" id="A0A0R3PRZ7"/>
<evidence type="ECO:0000256" key="4">
    <source>
        <dbReference type="ARBA" id="ARBA00023136"/>
    </source>
</evidence>